<dbReference type="EMBL" id="CAMXCT010000902">
    <property type="protein sequence ID" value="CAI3984607.1"/>
    <property type="molecule type" value="Genomic_DNA"/>
</dbReference>
<reference evidence="2" key="2">
    <citation type="submission" date="2024-04" db="EMBL/GenBank/DDBJ databases">
        <authorList>
            <person name="Chen Y."/>
            <person name="Shah S."/>
            <person name="Dougan E. K."/>
            <person name="Thang M."/>
            <person name="Chan C."/>
        </authorList>
    </citation>
    <scope>NUCLEOTIDE SEQUENCE [LARGE SCALE GENOMIC DNA]</scope>
</reference>
<name>A0A9P1FS91_9DINO</name>
<dbReference type="AlphaFoldDB" id="A0A9P1FS91"/>
<dbReference type="EMBL" id="CAMXCT030000902">
    <property type="protein sequence ID" value="CAL4771919.1"/>
    <property type="molecule type" value="Genomic_DNA"/>
</dbReference>
<keyword evidence="3" id="KW-1185">Reference proteome</keyword>
<reference evidence="1" key="1">
    <citation type="submission" date="2022-10" db="EMBL/GenBank/DDBJ databases">
        <authorList>
            <person name="Chen Y."/>
            <person name="Dougan E. K."/>
            <person name="Chan C."/>
            <person name="Rhodes N."/>
            <person name="Thang M."/>
        </authorList>
    </citation>
    <scope>NUCLEOTIDE SEQUENCE</scope>
</reference>
<sequence>MMASGPFTSRLGSLTPPCKPSEPIFVDEPLPDLPVTSLKPPKICGLEPAGEGRAVKSFEGYFIVGNIQDGLKSPRHSYHQWQVPDDIPDDVAIAPNRLLHEIKHRQFQDFLEEKIYGQPRKFKKEIELHRRILNVSEGPGRQISVASAAARNEAFVVARRNALPLLDGPLVAEVMAKRFASFCHDFRHQRSACLRTNLDDHVTAAARVLQIAWLSLRYPRYVKPYGALRRFLPAAPAISSGSVAPVPPLLKVGNCLADSDTHRTCRKSQNMGAIGRYNDK</sequence>
<evidence type="ECO:0000313" key="2">
    <source>
        <dbReference type="EMBL" id="CAL1137982.1"/>
    </source>
</evidence>
<accession>A0A9P1FS91</accession>
<dbReference type="EMBL" id="CAMXCT020000902">
    <property type="protein sequence ID" value="CAL1137982.1"/>
    <property type="molecule type" value="Genomic_DNA"/>
</dbReference>
<proteinExistence type="predicted"/>
<gene>
    <name evidence="1" type="ORF">C1SCF055_LOCUS12132</name>
</gene>
<evidence type="ECO:0000313" key="1">
    <source>
        <dbReference type="EMBL" id="CAI3984607.1"/>
    </source>
</evidence>
<feature type="non-terminal residue" evidence="1">
    <location>
        <position position="280"/>
    </location>
</feature>
<dbReference type="Proteomes" id="UP001152797">
    <property type="component" value="Unassembled WGS sequence"/>
</dbReference>
<comment type="caution">
    <text evidence="1">The sequence shown here is derived from an EMBL/GenBank/DDBJ whole genome shotgun (WGS) entry which is preliminary data.</text>
</comment>
<evidence type="ECO:0000313" key="3">
    <source>
        <dbReference type="Proteomes" id="UP001152797"/>
    </source>
</evidence>
<organism evidence="1">
    <name type="scientific">Cladocopium goreaui</name>
    <dbReference type="NCBI Taxonomy" id="2562237"/>
    <lineage>
        <taxon>Eukaryota</taxon>
        <taxon>Sar</taxon>
        <taxon>Alveolata</taxon>
        <taxon>Dinophyceae</taxon>
        <taxon>Suessiales</taxon>
        <taxon>Symbiodiniaceae</taxon>
        <taxon>Cladocopium</taxon>
    </lineage>
</organism>
<protein>
    <submittedName>
        <fullName evidence="1">Uncharacterized protein</fullName>
    </submittedName>
</protein>